<organism evidence="1 2">
    <name type="scientific">Lunatimonas lonarensis</name>
    <dbReference type="NCBI Taxonomy" id="1232681"/>
    <lineage>
        <taxon>Bacteria</taxon>
        <taxon>Pseudomonadati</taxon>
        <taxon>Bacteroidota</taxon>
        <taxon>Cytophagia</taxon>
        <taxon>Cytophagales</taxon>
        <taxon>Cyclobacteriaceae</taxon>
    </lineage>
</organism>
<dbReference type="STRING" id="1232681.ADIS_2549"/>
<dbReference type="EMBL" id="AQHR01000069">
    <property type="protein sequence ID" value="EON77006.1"/>
    <property type="molecule type" value="Genomic_DNA"/>
</dbReference>
<name>R7ZS90_9BACT</name>
<keyword evidence="2" id="KW-1185">Reference proteome</keyword>
<dbReference type="Proteomes" id="UP000013909">
    <property type="component" value="Unassembled WGS sequence"/>
</dbReference>
<evidence type="ECO:0000313" key="2">
    <source>
        <dbReference type="Proteomes" id="UP000013909"/>
    </source>
</evidence>
<accession>R7ZS90</accession>
<proteinExistence type="predicted"/>
<reference evidence="1 2" key="1">
    <citation type="submission" date="2013-02" db="EMBL/GenBank/DDBJ databases">
        <title>A novel strain isolated from Lonar lake, Maharashtra, India.</title>
        <authorList>
            <person name="Singh A."/>
        </authorList>
    </citation>
    <scope>NUCLEOTIDE SEQUENCE [LARGE SCALE GENOMIC DNA]</scope>
    <source>
        <strain evidence="1 2">AK24</strain>
    </source>
</reference>
<comment type="caution">
    <text evidence="1">The sequence shown here is derived from an EMBL/GenBank/DDBJ whole genome shotgun (WGS) entry which is preliminary data.</text>
</comment>
<evidence type="ECO:0000313" key="1">
    <source>
        <dbReference type="EMBL" id="EON77006.1"/>
    </source>
</evidence>
<sequence length="41" mass="4649">MGIAKINTKGSCIFIIKKFNLAYNFDAKHTVKFLSKKTAKE</sequence>
<protein>
    <submittedName>
        <fullName evidence="1">Uncharacterized protein</fullName>
    </submittedName>
</protein>
<dbReference type="AlphaFoldDB" id="R7ZS90"/>
<gene>
    <name evidence="1" type="ORF">ADIS_2549</name>
</gene>